<reference evidence="2 3" key="1">
    <citation type="submission" date="2015-08" db="EMBL/GenBank/DDBJ databases">
        <title>Ancestral chromatin configuration constrains chromatin evolution on differentiating sex chromosomes in Drosophila.</title>
        <authorList>
            <person name="Zhou Q."/>
            <person name="Bachtrog D."/>
        </authorList>
    </citation>
    <scope>NUCLEOTIDE SEQUENCE [LARGE SCALE GENOMIC DNA]</scope>
    <source>
        <tissue evidence="2">Whole larvae</tissue>
    </source>
</reference>
<organism evidence="2 3">
    <name type="scientific">Drosophila busckii</name>
    <name type="common">Fruit fly</name>
    <dbReference type="NCBI Taxonomy" id="30019"/>
    <lineage>
        <taxon>Eukaryota</taxon>
        <taxon>Metazoa</taxon>
        <taxon>Ecdysozoa</taxon>
        <taxon>Arthropoda</taxon>
        <taxon>Hexapoda</taxon>
        <taxon>Insecta</taxon>
        <taxon>Pterygota</taxon>
        <taxon>Neoptera</taxon>
        <taxon>Endopterygota</taxon>
        <taxon>Diptera</taxon>
        <taxon>Brachycera</taxon>
        <taxon>Muscomorpha</taxon>
        <taxon>Ephydroidea</taxon>
        <taxon>Drosophilidae</taxon>
        <taxon>Drosophila</taxon>
    </lineage>
</organism>
<feature type="domain" description="Methyltransferase" evidence="1">
    <location>
        <begin position="116"/>
        <end position="275"/>
    </location>
</feature>
<dbReference type="Proteomes" id="UP000494163">
    <property type="component" value="Chromosome 2R"/>
</dbReference>
<dbReference type="PANTHER" id="PTHR12496:SF2">
    <property type="entry name" value="METHYLTRANSFERASE-LIKE PROTEIN 25B"/>
    <property type="match status" value="1"/>
</dbReference>
<evidence type="ECO:0000313" key="2">
    <source>
        <dbReference type="EMBL" id="ALC42015.1"/>
    </source>
</evidence>
<dbReference type="STRING" id="30019.A0A0M4EDL2"/>
<dbReference type="PANTHER" id="PTHR12496">
    <property type="entry name" value="CGI-41 METHYLTRANSFERASE"/>
    <property type="match status" value="1"/>
</dbReference>
<dbReference type="EMBL" id="CP012524">
    <property type="protein sequence ID" value="ALC42015.1"/>
    <property type="molecule type" value="Genomic_DNA"/>
</dbReference>
<dbReference type="InterPro" id="IPR052220">
    <property type="entry name" value="METTL25"/>
</dbReference>
<keyword evidence="3" id="KW-1185">Reference proteome</keyword>
<proteinExistence type="predicted"/>
<evidence type="ECO:0000313" key="3">
    <source>
        <dbReference type="Proteomes" id="UP000494163"/>
    </source>
</evidence>
<dbReference type="OrthoDB" id="5875367at2759"/>
<sequence length="396" mass="44930">MLKTKLALCLLVAKKYKWLTDSYVLDFYVDNHWSKLPASWRQVLEQLPIEKLSELLQSQTNVSIVWPLELLALRQLLRTLCIGRLANIAQDELLPGCPVLEHVKLKHMFRKCVKPKKWHEITKMSAICAQSCKQLNVDYVVDFGAGVGHLARVLGFGYGINVCCLEMQAHLNAQAVTIDAKLECVAAKHLQGDDLANLRRPVHLTQRLSSTTQPAELMESIRAAFKLPNCNFKFGIIGLHPCGDLAPTLMRLFLNCPQAKFLHFASCCYQKMSNQGYPLSSSFELSYEAREIACHAAEQYEQRLSAGEYEYLKIHSFRAAAESIIAQHLPQLRHSALRNVKHAPGMSFHNYFERAIEGTALAELSGILYPAQIEKDLQYWQRIVCFYSLRLMLAPL</sequence>
<accession>A0A0M4EDL2</accession>
<feature type="non-terminal residue" evidence="2">
    <location>
        <position position="396"/>
    </location>
</feature>
<gene>
    <name evidence="2" type="ORF">Dbus_chr2Rg1594</name>
</gene>
<evidence type="ECO:0000259" key="1">
    <source>
        <dbReference type="Pfam" id="PF13679"/>
    </source>
</evidence>
<protein>
    <submittedName>
        <fullName evidence="2">CG2906</fullName>
    </submittedName>
</protein>
<dbReference type="OMA" id="IVGLHPC"/>
<dbReference type="InterPro" id="IPR025714">
    <property type="entry name" value="Methyltranfer_dom"/>
</dbReference>
<dbReference type="Pfam" id="PF13679">
    <property type="entry name" value="Methyltransf_32"/>
    <property type="match status" value="1"/>
</dbReference>
<dbReference type="AlphaFoldDB" id="A0A0M4EDL2"/>
<name>A0A0M4EDL2_DROBS</name>